<reference evidence="10 11" key="1">
    <citation type="submission" date="2019-07" db="EMBL/GenBank/DDBJ databases">
        <title>Whole genome shotgun sequence of Methylobacterium haplocladii NBRC 107714.</title>
        <authorList>
            <person name="Hosoyama A."/>
            <person name="Uohara A."/>
            <person name="Ohji S."/>
            <person name="Ichikawa N."/>
        </authorList>
    </citation>
    <scope>NUCLEOTIDE SEQUENCE [LARGE SCALE GENOMIC DNA]</scope>
    <source>
        <strain evidence="10 11">NBRC 107714</strain>
    </source>
</reference>
<evidence type="ECO:0000256" key="4">
    <source>
        <dbReference type="PROSITE-ProRule" id="PRU00169"/>
    </source>
</evidence>
<dbReference type="Gene3D" id="3.40.50.2300">
    <property type="match status" value="1"/>
</dbReference>
<organism evidence="10 11">
    <name type="scientific">Methylobacterium haplocladii</name>
    <dbReference type="NCBI Taxonomy" id="1176176"/>
    <lineage>
        <taxon>Bacteria</taxon>
        <taxon>Pseudomonadati</taxon>
        <taxon>Pseudomonadota</taxon>
        <taxon>Alphaproteobacteria</taxon>
        <taxon>Hyphomicrobiales</taxon>
        <taxon>Methylobacteriaceae</taxon>
        <taxon>Methylobacterium</taxon>
    </lineage>
</organism>
<dbReference type="PROSITE" id="PS50112">
    <property type="entry name" value="PAS"/>
    <property type="match status" value="1"/>
</dbReference>
<sequence length="537" mass="58642">MDPSPEKPANPARAVVVEGAPAQIQRPEGNVFFAAVEMTRMPMVIADPRLPDTPIVFVNSAFLTMTGYAHHEVVGRNCRFLQGPETDREAVAEIRRAIAGRREVATEILNYRKDGSTFWNALFVSPVFDASGEVVYFFASQLDVSRRRDAEDALGQAQKMEALGQLTGGIAHDFNNLLQVILGYVDIVAAGLDKPDADRARLGRATDNIRTAAERAATLTQQLLSFARKQRLEGRPVNLNQLVQSMGELARRTLGEQVDIETRLCPDLWTCRIDPTQAEVALLNILINARDAMPNGGRLVIATENQRLHEGIVTHALRGSRFVSVAITDTGNGIPPEMLARVMDPFFTTKEEGKGTGLGLSMVYGFAKQSGGTAQVSSVMGEGTTVRLSFPASVGDDRPEPPPAPLEAERSGTETVLIVDDREDVADLARTILRDYGYTTLTAVNGREALQVLETRSDIALLFSDLIMPGGMNGLMLAREARRRRPDLKVLLTTGYAEASLERTDVGGSEFEILNKPYRRAELVRRVRSTLDAVTGG</sequence>
<dbReference type="RefSeq" id="WP_147078016.1">
    <property type="nucleotide sequence ID" value="NZ_BJZT01000014.1"/>
</dbReference>
<dbReference type="CDD" id="cd18161">
    <property type="entry name" value="REC_hyHK_blue-like"/>
    <property type="match status" value="1"/>
</dbReference>
<dbReference type="GO" id="GO:0000155">
    <property type="term" value="F:phosphorelay sensor kinase activity"/>
    <property type="evidence" value="ECO:0007669"/>
    <property type="project" value="InterPro"/>
</dbReference>
<dbReference type="InterPro" id="IPR003661">
    <property type="entry name" value="HisK_dim/P_dom"/>
</dbReference>
<gene>
    <name evidence="10" type="primary">fixL_1</name>
    <name evidence="10" type="ORF">MHA02_14960</name>
</gene>
<evidence type="ECO:0000256" key="3">
    <source>
        <dbReference type="ARBA" id="ARBA00022553"/>
    </source>
</evidence>
<feature type="domain" description="Histidine kinase" evidence="6">
    <location>
        <begin position="169"/>
        <end position="394"/>
    </location>
</feature>
<dbReference type="CDD" id="cd00082">
    <property type="entry name" value="HisKA"/>
    <property type="match status" value="1"/>
</dbReference>
<dbReference type="SMART" id="SM00388">
    <property type="entry name" value="HisKA"/>
    <property type="match status" value="1"/>
</dbReference>
<dbReference type="InterPro" id="IPR036097">
    <property type="entry name" value="HisK_dim/P_sf"/>
</dbReference>
<accession>A0A512IN47</accession>
<feature type="region of interest" description="Disordered" evidence="5">
    <location>
        <begin position="390"/>
        <end position="411"/>
    </location>
</feature>
<dbReference type="CDD" id="cd00130">
    <property type="entry name" value="PAS"/>
    <property type="match status" value="1"/>
</dbReference>
<dbReference type="EMBL" id="BJZT01000014">
    <property type="protein sequence ID" value="GEO99108.1"/>
    <property type="molecule type" value="Genomic_DNA"/>
</dbReference>
<dbReference type="SUPFAM" id="SSF52172">
    <property type="entry name" value="CheY-like"/>
    <property type="match status" value="1"/>
</dbReference>
<dbReference type="PRINTS" id="PR00344">
    <property type="entry name" value="BCTRLSENSOR"/>
</dbReference>
<dbReference type="PROSITE" id="PS50109">
    <property type="entry name" value="HIS_KIN"/>
    <property type="match status" value="1"/>
</dbReference>
<dbReference type="SMART" id="SM00448">
    <property type="entry name" value="REC"/>
    <property type="match status" value="1"/>
</dbReference>
<dbReference type="InterPro" id="IPR003594">
    <property type="entry name" value="HATPase_dom"/>
</dbReference>
<comment type="catalytic activity">
    <reaction evidence="1">
        <text>ATP + protein L-histidine = ADP + protein N-phospho-L-histidine.</text>
        <dbReference type="EC" id="2.7.13.3"/>
    </reaction>
</comment>
<evidence type="ECO:0000259" key="9">
    <source>
        <dbReference type="PROSITE" id="PS50113"/>
    </source>
</evidence>
<dbReference type="Pfam" id="PF13426">
    <property type="entry name" value="PAS_9"/>
    <property type="match status" value="1"/>
</dbReference>
<dbReference type="SUPFAM" id="SSF55874">
    <property type="entry name" value="ATPase domain of HSP90 chaperone/DNA topoisomerase II/histidine kinase"/>
    <property type="match status" value="1"/>
</dbReference>
<keyword evidence="11" id="KW-1185">Reference proteome</keyword>
<dbReference type="NCBIfam" id="NF010076">
    <property type="entry name" value="PRK13557.1"/>
    <property type="match status" value="1"/>
</dbReference>
<dbReference type="InterPro" id="IPR000700">
    <property type="entry name" value="PAS-assoc_C"/>
</dbReference>
<dbReference type="EC" id="2.7.13.3" evidence="2"/>
<dbReference type="InterPro" id="IPR011006">
    <property type="entry name" value="CheY-like_superfamily"/>
</dbReference>
<dbReference type="InterPro" id="IPR005467">
    <property type="entry name" value="His_kinase_dom"/>
</dbReference>
<dbReference type="InterPro" id="IPR035965">
    <property type="entry name" value="PAS-like_dom_sf"/>
</dbReference>
<evidence type="ECO:0000259" key="7">
    <source>
        <dbReference type="PROSITE" id="PS50110"/>
    </source>
</evidence>
<dbReference type="SMART" id="SM00387">
    <property type="entry name" value="HATPase_c"/>
    <property type="match status" value="1"/>
</dbReference>
<dbReference type="OrthoDB" id="9796100at2"/>
<feature type="domain" description="PAS" evidence="8">
    <location>
        <begin position="28"/>
        <end position="101"/>
    </location>
</feature>
<evidence type="ECO:0000256" key="5">
    <source>
        <dbReference type="SAM" id="MobiDB-lite"/>
    </source>
</evidence>
<dbReference type="InterPro" id="IPR001789">
    <property type="entry name" value="Sig_transdc_resp-reg_receiver"/>
</dbReference>
<evidence type="ECO:0000259" key="8">
    <source>
        <dbReference type="PROSITE" id="PS50112"/>
    </source>
</evidence>
<dbReference type="Gene3D" id="1.10.287.130">
    <property type="match status" value="1"/>
</dbReference>
<evidence type="ECO:0000256" key="1">
    <source>
        <dbReference type="ARBA" id="ARBA00000085"/>
    </source>
</evidence>
<evidence type="ECO:0000313" key="11">
    <source>
        <dbReference type="Proteomes" id="UP000321258"/>
    </source>
</evidence>
<dbReference type="AlphaFoldDB" id="A0A512IN47"/>
<dbReference type="Pfam" id="PF02518">
    <property type="entry name" value="HATPase_c"/>
    <property type="match status" value="1"/>
</dbReference>
<dbReference type="InterPro" id="IPR004358">
    <property type="entry name" value="Sig_transdc_His_kin-like_C"/>
</dbReference>
<dbReference type="PANTHER" id="PTHR43065">
    <property type="entry name" value="SENSOR HISTIDINE KINASE"/>
    <property type="match status" value="1"/>
</dbReference>
<dbReference type="PROSITE" id="PS50110">
    <property type="entry name" value="RESPONSE_REGULATORY"/>
    <property type="match status" value="1"/>
</dbReference>
<proteinExistence type="predicted"/>
<name>A0A512IN47_9HYPH</name>
<dbReference type="SUPFAM" id="SSF55785">
    <property type="entry name" value="PYP-like sensor domain (PAS domain)"/>
    <property type="match status" value="1"/>
</dbReference>
<dbReference type="Proteomes" id="UP000321258">
    <property type="component" value="Unassembled WGS sequence"/>
</dbReference>
<evidence type="ECO:0000256" key="2">
    <source>
        <dbReference type="ARBA" id="ARBA00012438"/>
    </source>
</evidence>
<feature type="domain" description="Response regulatory" evidence="7">
    <location>
        <begin position="415"/>
        <end position="531"/>
    </location>
</feature>
<dbReference type="InterPro" id="IPR001610">
    <property type="entry name" value="PAC"/>
</dbReference>
<keyword evidence="10" id="KW-0418">Kinase</keyword>
<dbReference type="Pfam" id="PF00072">
    <property type="entry name" value="Response_reg"/>
    <property type="match status" value="1"/>
</dbReference>
<dbReference type="Pfam" id="PF00512">
    <property type="entry name" value="HisKA"/>
    <property type="match status" value="1"/>
</dbReference>
<dbReference type="Gene3D" id="3.30.565.10">
    <property type="entry name" value="Histidine kinase-like ATPase, C-terminal domain"/>
    <property type="match status" value="1"/>
</dbReference>
<dbReference type="InterPro" id="IPR036890">
    <property type="entry name" value="HATPase_C_sf"/>
</dbReference>
<protein>
    <recommendedName>
        <fullName evidence="2">histidine kinase</fullName>
        <ecNumber evidence="2">2.7.13.3</ecNumber>
    </recommendedName>
</protein>
<feature type="modified residue" description="4-aspartylphosphate" evidence="4">
    <location>
        <position position="465"/>
    </location>
</feature>
<dbReference type="PANTHER" id="PTHR43065:SF42">
    <property type="entry name" value="TWO-COMPONENT SENSOR PPRA"/>
    <property type="match status" value="1"/>
</dbReference>
<keyword evidence="10" id="KW-0808">Transferase</keyword>
<evidence type="ECO:0000259" key="6">
    <source>
        <dbReference type="PROSITE" id="PS50109"/>
    </source>
</evidence>
<keyword evidence="3 4" id="KW-0597">Phosphoprotein</keyword>
<dbReference type="NCBIfam" id="TIGR00229">
    <property type="entry name" value="sensory_box"/>
    <property type="match status" value="1"/>
</dbReference>
<evidence type="ECO:0000313" key="10">
    <source>
        <dbReference type="EMBL" id="GEO99108.1"/>
    </source>
</evidence>
<feature type="domain" description="PAC" evidence="9">
    <location>
        <begin position="102"/>
        <end position="156"/>
    </location>
</feature>
<comment type="caution">
    <text evidence="10">The sequence shown here is derived from an EMBL/GenBank/DDBJ whole genome shotgun (WGS) entry which is preliminary data.</text>
</comment>
<dbReference type="SMART" id="SM00086">
    <property type="entry name" value="PAC"/>
    <property type="match status" value="1"/>
</dbReference>
<dbReference type="InterPro" id="IPR000014">
    <property type="entry name" value="PAS"/>
</dbReference>
<dbReference type="PROSITE" id="PS50113">
    <property type="entry name" value="PAC"/>
    <property type="match status" value="1"/>
</dbReference>
<dbReference type="Gene3D" id="3.30.450.20">
    <property type="entry name" value="PAS domain"/>
    <property type="match status" value="1"/>
</dbReference>
<dbReference type="SUPFAM" id="SSF47384">
    <property type="entry name" value="Homodimeric domain of signal transducing histidine kinase"/>
    <property type="match status" value="1"/>
</dbReference>